<dbReference type="PANTHER" id="PTHR38032:SF1">
    <property type="entry name" value="RNA-BINDING PROTEIN KHPB N-TERMINAL DOMAIN-CONTAINING PROTEIN"/>
    <property type="match status" value="1"/>
</dbReference>
<dbReference type="InterPro" id="IPR005646">
    <property type="entry name" value="FapA"/>
</dbReference>
<dbReference type="Proteomes" id="UP001344888">
    <property type="component" value="Unassembled WGS sequence"/>
</dbReference>
<evidence type="ECO:0000259" key="2">
    <source>
        <dbReference type="Pfam" id="PF20250"/>
    </source>
</evidence>
<accession>A0AAW9NLF3</accession>
<dbReference type="AlphaFoldDB" id="A0AAW9NLF3"/>
<name>A0AAW9NLF3_9BACL</name>
<dbReference type="Pfam" id="PF20250">
    <property type="entry name" value="FapA_N"/>
    <property type="match status" value="1"/>
</dbReference>
<dbReference type="InterPro" id="IPR046865">
    <property type="entry name" value="FapA_b_solenoid"/>
</dbReference>
<gene>
    <name evidence="3" type="ORF">P9B03_06940</name>
</gene>
<reference evidence="3 4" key="1">
    <citation type="submission" date="2023-03" db="EMBL/GenBank/DDBJ databases">
        <title>Bacillus Genome Sequencing.</title>
        <authorList>
            <person name="Dunlap C."/>
        </authorList>
    </citation>
    <scope>NUCLEOTIDE SEQUENCE [LARGE SCALE GENOMIC DNA]</scope>
    <source>
        <strain evidence="3 4">B-59205</strain>
    </source>
</reference>
<proteinExistence type="predicted"/>
<dbReference type="InterPro" id="IPR046866">
    <property type="entry name" value="FapA_N"/>
</dbReference>
<feature type="coiled-coil region" evidence="1">
    <location>
        <begin position="403"/>
        <end position="469"/>
    </location>
</feature>
<dbReference type="EMBL" id="JARSFG010000010">
    <property type="protein sequence ID" value="MEC1178215.1"/>
    <property type="molecule type" value="Genomic_DNA"/>
</dbReference>
<dbReference type="Pfam" id="PF03961">
    <property type="entry name" value="FapA"/>
    <property type="match status" value="1"/>
</dbReference>
<protein>
    <submittedName>
        <fullName evidence="3">FapA family protein</fullName>
    </submittedName>
</protein>
<evidence type="ECO:0000256" key="1">
    <source>
        <dbReference type="SAM" id="Coils"/>
    </source>
</evidence>
<comment type="caution">
    <text evidence="3">The sequence shown here is derived from an EMBL/GenBank/DDBJ whole genome shotgun (WGS) entry which is preliminary data.</text>
</comment>
<feature type="domain" description="Flagellar Assembly Protein A N-terminal region" evidence="2">
    <location>
        <begin position="71"/>
        <end position="238"/>
    </location>
</feature>
<dbReference type="PANTHER" id="PTHR38032">
    <property type="entry name" value="POLYMERASE-RELATED"/>
    <property type="match status" value="1"/>
</dbReference>
<dbReference type="RefSeq" id="WP_326122762.1">
    <property type="nucleotide sequence ID" value="NZ_JARSFG010000010.1"/>
</dbReference>
<evidence type="ECO:0000313" key="3">
    <source>
        <dbReference type="EMBL" id="MEC1178215.1"/>
    </source>
</evidence>
<organism evidence="3 4">
    <name type="scientific">Metasolibacillus meyeri</name>
    <dbReference type="NCBI Taxonomy" id="1071052"/>
    <lineage>
        <taxon>Bacteria</taxon>
        <taxon>Bacillati</taxon>
        <taxon>Bacillota</taxon>
        <taxon>Bacilli</taxon>
        <taxon>Bacillales</taxon>
        <taxon>Caryophanaceae</taxon>
        <taxon>Metasolibacillus</taxon>
    </lineage>
</organism>
<sequence>MTIFINDYFEMTEQNGKVFIRTIKSGFPLKDFDTILRSHPRVKLTNFAVLKNVLATESETVTEIGIWLPNIEIEVARDKMSASLFIYETVDELRQNKEHFIEEIEKLLKKENIIYGIQPIQIEEIVPAKAYLIAQGTPPIKGEDAKTTYLQIPERKPIIKEDGKADYYEMNFIHEIHENSWLGEKIPAQPGIAGQTIFGEALPATPGKDASLKYDRKSAYEVEEDGKIVLRSKYAGALGQIQGQLTISHHLSINSDIGVETGNIDFQGSLTVRGTVQSGFTIIAKGDISIESSEGITGAKLIRSLEGDIYIRGGVFGLGETVIEAAGNIYIKNVNEAHLRANGDIHIGSYALGSHLTANSILLDERKGKIIGGTAIAKDMIVSAISGNRLERRTELIINTFNKKELQAIIQEKAKLLKNEQDEMVKYEAQLTKILSAPTTLNSQQSAVVEQVKQKIASLKKYVGNLENEIKVSINDLHNAGKEEIKITKEAYPGTYIQIGKKSSLLTKMTNGTFLLDSGELNV</sequence>
<keyword evidence="4" id="KW-1185">Reference proteome</keyword>
<keyword evidence="1" id="KW-0175">Coiled coil</keyword>
<evidence type="ECO:0000313" key="4">
    <source>
        <dbReference type="Proteomes" id="UP001344888"/>
    </source>
</evidence>